<dbReference type="EMBL" id="WTYC01000002">
    <property type="protein sequence ID" value="MXO47510.1"/>
    <property type="molecule type" value="Genomic_DNA"/>
</dbReference>
<accession>A0A844XPI2</accession>
<gene>
    <name evidence="2" type="ORF">GRI69_04470</name>
</gene>
<sequence length="179" mass="19838">MAGSQEEMEGSSMSGGENAKPSEFLAQHFARKGPDEVEKLQATVNLARQLLESGEVELYGEGENPFELPPYPWEVSEVRSNAPRRIYLGQVSDLATGQGHTVYFAAGLARDEDEFRRQLVPHIGHTLTNGAEVNPGLGDFPLSKTFISPSLRQTLEKFDEGKNAPAGFFFLSRWHENRS</sequence>
<evidence type="ECO:0000313" key="2">
    <source>
        <dbReference type="EMBL" id="MXO47510.1"/>
    </source>
</evidence>
<evidence type="ECO:0000313" key="3">
    <source>
        <dbReference type="Proteomes" id="UP000448199"/>
    </source>
</evidence>
<dbReference type="AlphaFoldDB" id="A0A844XPI2"/>
<protein>
    <submittedName>
        <fullName evidence="2">Uncharacterized protein</fullName>
    </submittedName>
</protein>
<reference evidence="2 3" key="1">
    <citation type="submission" date="2019-12" db="EMBL/GenBank/DDBJ databases">
        <title>Genomic-based taxomic classification of the family Erythrobacteraceae.</title>
        <authorList>
            <person name="Xu L."/>
        </authorList>
    </citation>
    <scope>NUCLEOTIDE SEQUENCE [LARGE SCALE GENOMIC DNA]</scope>
    <source>
        <strain evidence="2 3">DSM 17792</strain>
    </source>
</reference>
<evidence type="ECO:0000256" key="1">
    <source>
        <dbReference type="SAM" id="MobiDB-lite"/>
    </source>
</evidence>
<name>A0A844XPI2_9SPHN</name>
<comment type="caution">
    <text evidence="2">The sequence shown here is derived from an EMBL/GenBank/DDBJ whole genome shotgun (WGS) entry which is preliminary data.</text>
</comment>
<proteinExistence type="predicted"/>
<dbReference type="RefSeq" id="WP_237452944.1">
    <property type="nucleotide sequence ID" value="NZ_WTYC01000002.1"/>
</dbReference>
<organism evidence="2 3">
    <name type="scientific">Qipengyuania vulgaris</name>
    <dbReference type="NCBI Taxonomy" id="291985"/>
    <lineage>
        <taxon>Bacteria</taxon>
        <taxon>Pseudomonadati</taxon>
        <taxon>Pseudomonadota</taxon>
        <taxon>Alphaproteobacteria</taxon>
        <taxon>Sphingomonadales</taxon>
        <taxon>Erythrobacteraceae</taxon>
        <taxon>Qipengyuania</taxon>
    </lineage>
</organism>
<keyword evidence="3" id="KW-1185">Reference proteome</keyword>
<feature type="region of interest" description="Disordered" evidence="1">
    <location>
        <begin position="1"/>
        <end position="23"/>
    </location>
</feature>
<feature type="compositionally biased region" description="Low complexity" evidence="1">
    <location>
        <begin position="1"/>
        <end position="17"/>
    </location>
</feature>
<dbReference type="Proteomes" id="UP000448199">
    <property type="component" value="Unassembled WGS sequence"/>
</dbReference>